<keyword evidence="2" id="KW-1185">Reference proteome</keyword>
<dbReference type="EMBL" id="CYGX02000070">
    <property type="protein sequence ID" value="SIT46983.1"/>
    <property type="molecule type" value="Genomic_DNA"/>
</dbReference>
<dbReference type="Proteomes" id="UP000187012">
    <property type="component" value="Unassembled WGS sequence"/>
</dbReference>
<gene>
    <name evidence="1" type="ORF">BN2475_700094</name>
</gene>
<reference evidence="1 2" key="1">
    <citation type="submission" date="2016-12" db="EMBL/GenBank/DDBJ databases">
        <authorList>
            <person name="Song W.-J."/>
            <person name="Kurnit D.M."/>
        </authorList>
    </citation>
    <scope>NUCLEOTIDE SEQUENCE [LARGE SCALE GENOMIC DNA]</scope>
    <source>
        <strain evidence="1 2">STM7296</strain>
    </source>
</reference>
<dbReference type="OrthoDB" id="8851605at2"/>
<dbReference type="RefSeq" id="WP_094782570.1">
    <property type="nucleotide sequence ID" value="NZ_CYGX02000070.1"/>
</dbReference>
<organism evidence="1 2">
    <name type="scientific">Paraburkholderia ribeironis</name>
    <dbReference type="NCBI Taxonomy" id="1247936"/>
    <lineage>
        <taxon>Bacteria</taxon>
        <taxon>Pseudomonadati</taxon>
        <taxon>Pseudomonadota</taxon>
        <taxon>Betaproteobacteria</taxon>
        <taxon>Burkholderiales</taxon>
        <taxon>Burkholderiaceae</taxon>
        <taxon>Paraburkholderia</taxon>
    </lineage>
</organism>
<evidence type="ECO:0000313" key="1">
    <source>
        <dbReference type="EMBL" id="SIT46983.1"/>
    </source>
</evidence>
<proteinExistence type="predicted"/>
<dbReference type="AlphaFoldDB" id="A0A1N7SHW9"/>
<dbReference type="STRING" id="1247936.BN2475_700094"/>
<name>A0A1N7SHW9_9BURK</name>
<protein>
    <submittedName>
        <fullName evidence="1">Uncharacterized protein</fullName>
    </submittedName>
</protein>
<sequence length="193" mass="20359">MESVALKLRFACTLVLLTISLMPFGNAFSQAVLAPKAPSAQTNNALALAATGVGVKQCLPALTSLSALGIRDSNNNDVLLDWDRKRPSKSSVFSLIGLEYPSDSAAMSITAVPEADGSCSVAAERISFAPIVCKRVAQQELQGYQATQLLNRMVVYVEAREPGSSVSLIDAPPGCLVIRRYVKFSAATPGVGK</sequence>
<evidence type="ECO:0000313" key="2">
    <source>
        <dbReference type="Proteomes" id="UP000187012"/>
    </source>
</evidence>
<accession>A0A1N7SHW9</accession>